<reference evidence="4 5" key="1">
    <citation type="submission" date="2018-04" db="EMBL/GenBank/DDBJ databases">
        <title>Sphingobacterium sp. M46 Genome.</title>
        <authorList>
            <person name="Cheng J."/>
            <person name="Li Y."/>
        </authorList>
    </citation>
    <scope>NUCLEOTIDE SEQUENCE [LARGE SCALE GENOMIC DNA]</scope>
    <source>
        <strain evidence="4 5">M46</strain>
    </source>
</reference>
<comment type="pathway">
    <text evidence="1">Cofactor biosynthesis; thiamine diphosphate biosynthesis.</text>
</comment>
<dbReference type="GO" id="GO:0005737">
    <property type="term" value="C:cytoplasm"/>
    <property type="evidence" value="ECO:0007669"/>
    <property type="project" value="TreeGrafter"/>
</dbReference>
<dbReference type="RefSeq" id="WP_108632032.1">
    <property type="nucleotide sequence ID" value="NZ_QCXX01000001.1"/>
</dbReference>
<dbReference type="SUPFAM" id="SSF51391">
    <property type="entry name" value="Thiamin phosphate synthase"/>
    <property type="match status" value="1"/>
</dbReference>
<evidence type="ECO:0000256" key="1">
    <source>
        <dbReference type="ARBA" id="ARBA00004948"/>
    </source>
</evidence>
<dbReference type="PANTHER" id="PTHR20857:SF15">
    <property type="entry name" value="THIAMINE-PHOSPHATE SYNTHASE"/>
    <property type="match status" value="1"/>
</dbReference>
<keyword evidence="5" id="KW-1185">Reference proteome</keyword>
<evidence type="ECO:0000313" key="4">
    <source>
        <dbReference type="EMBL" id="PUV25721.1"/>
    </source>
</evidence>
<evidence type="ECO:0000256" key="2">
    <source>
        <dbReference type="ARBA" id="ARBA00022977"/>
    </source>
</evidence>
<dbReference type="GO" id="GO:0009228">
    <property type="term" value="P:thiamine biosynthetic process"/>
    <property type="evidence" value="ECO:0007669"/>
    <property type="project" value="UniProtKB-KW"/>
</dbReference>
<dbReference type="AlphaFoldDB" id="A0A363NYH7"/>
<dbReference type="PANTHER" id="PTHR20857">
    <property type="entry name" value="THIAMINE-PHOSPHATE PYROPHOSPHORYLASE"/>
    <property type="match status" value="1"/>
</dbReference>
<dbReference type="GO" id="GO:0004789">
    <property type="term" value="F:thiamine-phosphate diphosphorylase activity"/>
    <property type="evidence" value="ECO:0007669"/>
    <property type="project" value="TreeGrafter"/>
</dbReference>
<comment type="caution">
    <text evidence="4">The sequence shown here is derived from an EMBL/GenBank/DDBJ whole genome shotgun (WGS) entry which is preliminary data.</text>
</comment>
<organism evidence="4 5">
    <name type="scientific">Sphingobacterium athyrii</name>
    <dbReference type="NCBI Taxonomy" id="2152717"/>
    <lineage>
        <taxon>Bacteria</taxon>
        <taxon>Pseudomonadati</taxon>
        <taxon>Bacteroidota</taxon>
        <taxon>Sphingobacteriia</taxon>
        <taxon>Sphingobacteriales</taxon>
        <taxon>Sphingobacteriaceae</taxon>
        <taxon>Sphingobacterium</taxon>
    </lineage>
</organism>
<sequence length="203" mass="23080">MIIALTAAEEVASEMDIIHHLFEQGLDLLHLRKYHFTDEQMYRYVASIDATYRDRLVLHSHPQLSDTLQIGRIHFNEHHRQSGQFDRYHFGNICSTSVHHISQFNALDTRWNYAFLSPLFPSISKIGYGRDNALLDQLPLRSNFDVRLIGLGGITAANGLLPIQAGADGIALLGALWQDPDPIQHFITCKQLCSKNYNISPRD</sequence>
<accession>A0A363NYH7</accession>
<evidence type="ECO:0000259" key="3">
    <source>
        <dbReference type="Pfam" id="PF02581"/>
    </source>
</evidence>
<keyword evidence="2" id="KW-0784">Thiamine biosynthesis</keyword>
<protein>
    <submittedName>
        <fullName evidence="4">Thiamine phosphate synthase</fullName>
    </submittedName>
</protein>
<dbReference type="EMBL" id="QCXX01000001">
    <property type="protein sequence ID" value="PUV25721.1"/>
    <property type="molecule type" value="Genomic_DNA"/>
</dbReference>
<proteinExistence type="predicted"/>
<evidence type="ECO:0000313" key="5">
    <source>
        <dbReference type="Proteomes" id="UP000250831"/>
    </source>
</evidence>
<dbReference type="OrthoDB" id="194683at2"/>
<feature type="domain" description="Thiamine phosphate synthase/TenI" evidence="3">
    <location>
        <begin position="12"/>
        <end position="175"/>
    </location>
</feature>
<dbReference type="InterPro" id="IPR022998">
    <property type="entry name" value="ThiamineP_synth_TenI"/>
</dbReference>
<dbReference type="CDD" id="cd00564">
    <property type="entry name" value="TMP_TenI"/>
    <property type="match status" value="1"/>
</dbReference>
<dbReference type="Proteomes" id="UP000250831">
    <property type="component" value="Unassembled WGS sequence"/>
</dbReference>
<dbReference type="InterPro" id="IPR036206">
    <property type="entry name" value="ThiamineP_synth_sf"/>
</dbReference>
<dbReference type="Gene3D" id="3.20.20.70">
    <property type="entry name" value="Aldolase class I"/>
    <property type="match status" value="1"/>
</dbReference>
<gene>
    <name evidence="4" type="ORF">DCO56_01705</name>
</gene>
<name>A0A363NYH7_9SPHI</name>
<dbReference type="InterPro" id="IPR013785">
    <property type="entry name" value="Aldolase_TIM"/>
</dbReference>
<dbReference type="Pfam" id="PF02581">
    <property type="entry name" value="TMP-TENI"/>
    <property type="match status" value="1"/>
</dbReference>